<dbReference type="Gene3D" id="1.10.357.10">
    <property type="entry name" value="Tetracycline Repressor, domain 2"/>
    <property type="match status" value="1"/>
</dbReference>
<dbReference type="InterPro" id="IPR001647">
    <property type="entry name" value="HTH_TetR"/>
</dbReference>
<organism evidence="4 5">
    <name type="scientific">Persicobacter diffluens</name>
    <dbReference type="NCBI Taxonomy" id="981"/>
    <lineage>
        <taxon>Bacteria</taxon>
        <taxon>Pseudomonadati</taxon>
        <taxon>Bacteroidota</taxon>
        <taxon>Cytophagia</taxon>
        <taxon>Cytophagales</taxon>
        <taxon>Persicobacteraceae</taxon>
        <taxon>Persicobacter</taxon>
    </lineage>
</organism>
<proteinExistence type="predicted"/>
<dbReference type="EMBL" id="BQKE01000002">
    <property type="protein sequence ID" value="GJM62807.1"/>
    <property type="molecule type" value="Genomic_DNA"/>
</dbReference>
<sequence length="193" mass="22124">MKTKEKIIRAAKEVLWKKGLAKSSIKDIYETAGVSKMTFYRMFENKEDIAGKVIDLLFEEGMSRYRQIMSSGDSFQQKMARVMEMKLEDTKNISPEFVMEIYQKKGVLAERMQLHSQKSMEAFIADIEKAKVEGWVDPQLNTAMIIYMINQASNAMNDPQLINLFPNIGEALRQISAFYFHGICGKAPKNTES</sequence>
<name>A0AAN4W1X3_9BACT</name>
<dbReference type="Pfam" id="PF00440">
    <property type="entry name" value="TetR_N"/>
    <property type="match status" value="1"/>
</dbReference>
<evidence type="ECO:0000256" key="2">
    <source>
        <dbReference type="PROSITE-ProRule" id="PRU00335"/>
    </source>
</evidence>
<dbReference type="AlphaFoldDB" id="A0AAN4W1X3"/>
<evidence type="ECO:0000313" key="5">
    <source>
        <dbReference type="Proteomes" id="UP001310022"/>
    </source>
</evidence>
<dbReference type="PRINTS" id="PR00455">
    <property type="entry name" value="HTHTETR"/>
</dbReference>
<dbReference type="PANTHER" id="PTHR43479">
    <property type="entry name" value="ACREF/ENVCD OPERON REPRESSOR-RELATED"/>
    <property type="match status" value="1"/>
</dbReference>
<feature type="domain" description="HTH tetR-type" evidence="3">
    <location>
        <begin position="1"/>
        <end position="61"/>
    </location>
</feature>
<evidence type="ECO:0000256" key="1">
    <source>
        <dbReference type="ARBA" id="ARBA00023125"/>
    </source>
</evidence>
<evidence type="ECO:0000313" key="4">
    <source>
        <dbReference type="EMBL" id="GJM62807.1"/>
    </source>
</evidence>
<dbReference type="InterPro" id="IPR009057">
    <property type="entry name" value="Homeodomain-like_sf"/>
</dbReference>
<dbReference type="RefSeq" id="WP_338238042.1">
    <property type="nucleotide sequence ID" value="NZ_BQKE01000002.1"/>
</dbReference>
<reference evidence="4 5" key="1">
    <citation type="submission" date="2021-12" db="EMBL/GenBank/DDBJ databases">
        <title>Genome sequencing of bacteria with rrn-lacking chromosome and rrn-plasmid.</title>
        <authorList>
            <person name="Anda M."/>
            <person name="Iwasaki W."/>
        </authorList>
    </citation>
    <scope>NUCLEOTIDE SEQUENCE [LARGE SCALE GENOMIC DNA]</scope>
    <source>
        <strain evidence="4 5">NBRC 15940</strain>
    </source>
</reference>
<dbReference type="InterPro" id="IPR050624">
    <property type="entry name" value="HTH-type_Tx_Regulator"/>
</dbReference>
<keyword evidence="5" id="KW-1185">Reference proteome</keyword>
<dbReference type="Proteomes" id="UP001310022">
    <property type="component" value="Unassembled WGS sequence"/>
</dbReference>
<dbReference type="PANTHER" id="PTHR43479:SF11">
    <property type="entry name" value="ACREF_ENVCD OPERON REPRESSOR-RELATED"/>
    <property type="match status" value="1"/>
</dbReference>
<accession>A0AAN4W1X3</accession>
<gene>
    <name evidence="4" type="ORF">PEDI_33590</name>
</gene>
<dbReference type="SUPFAM" id="SSF46689">
    <property type="entry name" value="Homeodomain-like"/>
    <property type="match status" value="1"/>
</dbReference>
<comment type="caution">
    <text evidence="4">The sequence shown here is derived from an EMBL/GenBank/DDBJ whole genome shotgun (WGS) entry which is preliminary data.</text>
</comment>
<dbReference type="PROSITE" id="PS50977">
    <property type="entry name" value="HTH_TETR_2"/>
    <property type="match status" value="1"/>
</dbReference>
<dbReference type="GO" id="GO:0003677">
    <property type="term" value="F:DNA binding"/>
    <property type="evidence" value="ECO:0007669"/>
    <property type="project" value="UniProtKB-UniRule"/>
</dbReference>
<keyword evidence="1 2" id="KW-0238">DNA-binding</keyword>
<protein>
    <recommendedName>
        <fullName evidence="3">HTH tetR-type domain-containing protein</fullName>
    </recommendedName>
</protein>
<feature type="DNA-binding region" description="H-T-H motif" evidence="2">
    <location>
        <begin position="24"/>
        <end position="43"/>
    </location>
</feature>
<evidence type="ECO:0000259" key="3">
    <source>
        <dbReference type="PROSITE" id="PS50977"/>
    </source>
</evidence>